<sequence length="81" mass="9173">MCRVPTTYIIMALDEWEQKEPQGTPLDQIWVRFFGAPPKQLNNFLVTWSLGSLIGKTEQVDMPFTRAHGVARLLVGVVSIE</sequence>
<dbReference type="Proteomes" id="UP000015105">
    <property type="component" value="Chromosome 5D"/>
</dbReference>
<dbReference type="EnsemblPlants" id="AET5Gv20819800.1">
    <property type="protein sequence ID" value="AET5Gv20819800.1"/>
    <property type="gene ID" value="AET5Gv20819800"/>
</dbReference>
<reference evidence="1" key="5">
    <citation type="journal article" date="2021" name="G3 (Bethesda)">
        <title>Aegilops tauschii genome assembly Aet v5.0 features greater sequence contiguity and improved annotation.</title>
        <authorList>
            <person name="Wang L."/>
            <person name="Zhu T."/>
            <person name="Rodriguez J.C."/>
            <person name="Deal K.R."/>
            <person name="Dubcovsky J."/>
            <person name="McGuire P.E."/>
            <person name="Lux T."/>
            <person name="Spannagl M."/>
            <person name="Mayer K.F.X."/>
            <person name="Baldrich P."/>
            <person name="Meyers B.C."/>
            <person name="Huo N."/>
            <person name="Gu Y.Q."/>
            <person name="Zhou H."/>
            <person name="Devos K.M."/>
            <person name="Bennetzen J.L."/>
            <person name="Unver T."/>
            <person name="Budak H."/>
            <person name="Gulick P.J."/>
            <person name="Galiba G."/>
            <person name="Kalapos B."/>
            <person name="Nelson D.R."/>
            <person name="Li P."/>
            <person name="You F.M."/>
            <person name="Luo M.C."/>
            <person name="Dvorak J."/>
        </authorList>
    </citation>
    <scope>NUCLEOTIDE SEQUENCE [LARGE SCALE GENOMIC DNA]</scope>
    <source>
        <strain evidence="1">cv. AL8/78</strain>
    </source>
</reference>
<reference evidence="1" key="4">
    <citation type="submission" date="2019-03" db="UniProtKB">
        <authorList>
            <consortium name="EnsemblPlants"/>
        </authorList>
    </citation>
    <scope>IDENTIFICATION</scope>
</reference>
<evidence type="ECO:0000313" key="1">
    <source>
        <dbReference type="EnsemblPlants" id="AET5Gv20819800.1"/>
    </source>
</evidence>
<reference evidence="2" key="1">
    <citation type="journal article" date="2014" name="Science">
        <title>Ancient hybridizations among the ancestral genomes of bread wheat.</title>
        <authorList>
            <consortium name="International Wheat Genome Sequencing Consortium,"/>
            <person name="Marcussen T."/>
            <person name="Sandve S.R."/>
            <person name="Heier L."/>
            <person name="Spannagl M."/>
            <person name="Pfeifer M."/>
            <person name="Jakobsen K.S."/>
            <person name="Wulff B.B."/>
            <person name="Steuernagel B."/>
            <person name="Mayer K.F."/>
            <person name="Olsen O.A."/>
        </authorList>
    </citation>
    <scope>NUCLEOTIDE SEQUENCE [LARGE SCALE GENOMIC DNA]</scope>
    <source>
        <strain evidence="2">cv. AL8/78</strain>
    </source>
</reference>
<name>A0A453LKJ5_AEGTS</name>
<proteinExistence type="predicted"/>
<dbReference type="PANTHER" id="PTHR33170:SF40">
    <property type="entry name" value="OS04G0557100 PROTEIN"/>
    <property type="match status" value="1"/>
</dbReference>
<organism evidence="1 2">
    <name type="scientific">Aegilops tauschii subsp. strangulata</name>
    <name type="common">Goatgrass</name>
    <dbReference type="NCBI Taxonomy" id="200361"/>
    <lineage>
        <taxon>Eukaryota</taxon>
        <taxon>Viridiplantae</taxon>
        <taxon>Streptophyta</taxon>
        <taxon>Embryophyta</taxon>
        <taxon>Tracheophyta</taxon>
        <taxon>Spermatophyta</taxon>
        <taxon>Magnoliopsida</taxon>
        <taxon>Liliopsida</taxon>
        <taxon>Poales</taxon>
        <taxon>Poaceae</taxon>
        <taxon>BOP clade</taxon>
        <taxon>Pooideae</taxon>
        <taxon>Triticodae</taxon>
        <taxon>Triticeae</taxon>
        <taxon>Triticinae</taxon>
        <taxon>Aegilops</taxon>
    </lineage>
</organism>
<accession>A0A453LKJ5</accession>
<evidence type="ECO:0008006" key="3">
    <source>
        <dbReference type="Google" id="ProtNLM"/>
    </source>
</evidence>
<evidence type="ECO:0000313" key="2">
    <source>
        <dbReference type="Proteomes" id="UP000015105"/>
    </source>
</evidence>
<reference evidence="1" key="3">
    <citation type="journal article" date="2017" name="Nature">
        <title>Genome sequence of the progenitor of the wheat D genome Aegilops tauschii.</title>
        <authorList>
            <person name="Luo M.C."/>
            <person name="Gu Y.Q."/>
            <person name="Puiu D."/>
            <person name="Wang H."/>
            <person name="Twardziok S.O."/>
            <person name="Deal K.R."/>
            <person name="Huo N."/>
            <person name="Zhu T."/>
            <person name="Wang L."/>
            <person name="Wang Y."/>
            <person name="McGuire P.E."/>
            <person name="Liu S."/>
            <person name="Long H."/>
            <person name="Ramasamy R.K."/>
            <person name="Rodriguez J.C."/>
            <person name="Van S.L."/>
            <person name="Yuan L."/>
            <person name="Wang Z."/>
            <person name="Xia Z."/>
            <person name="Xiao L."/>
            <person name="Anderson O.D."/>
            <person name="Ouyang S."/>
            <person name="Liang Y."/>
            <person name="Zimin A.V."/>
            <person name="Pertea G."/>
            <person name="Qi P."/>
            <person name="Bennetzen J.L."/>
            <person name="Dai X."/>
            <person name="Dawson M.W."/>
            <person name="Muller H.G."/>
            <person name="Kugler K."/>
            <person name="Rivarola-Duarte L."/>
            <person name="Spannagl M."/>
            <person name="Mayer K.F.X."/>
            <person name="Lu F.H."/>
            <person name="Bevan M.W."/>
            <person name="Leroy P."/>
            <person name="Li P."/>
            <person name="You F.M."/>
            <person name="Sun Q."/>
            <person name="Liu Z."/>
            <person name="Lyons E."/>
            <person name="Wicker T."/>
            <person name="Salzberg S.L."/>
            <person name="Devos K.M."/>
            <person name="Dvorak J."/>
        </authorList>
    </citation>
    <scope>NUCLEOTIDE SEQUENCE [LARGE SCALE GENOMIC DNA]</scope>
    <source>
        <strain evidence="1">cv. AL8/78</strain>
    </source>
</reference>
<dbReference type="AlphaFoldDB" id="A0A453LKJ5"/>
<protein>
    <recommendedName>
        <fullName evidence="3">DUF4283 domain-containing protein</fullName>
    </recommendedName>
</protein>
<dbReference type="PANTHER" id="PTHR33170">
    <property type="entry name" value="DUF4283 DOMAIN-CONTAINING PROTEIN-RELATED"/>
    <property type="match status" value="1"/>
</dbReference>
<reference evidence="2" key="2">
    <citation type="journal article" date="2017" name="Nat. Plants">
        <title>The Aegilops tauschii genome reveals multiple impacts of transposons.</title>
        <authorList>
            <person name="Zhao G."/>
            <person name="Zou C."/>
            <person name="Li K."/>
            <person name="Wang K."/>
            <person name="Li T."/>
            <person name="Gao L."/>
            <person name="Zhang X."/>
            <person name="Wang H."/>
            <person name="Yang Z."/>
            <person name="Liu X."/>
            <person name="Jiang W."/>
            <person name="Mao L."/>
            <person name="Kong X."/>
            <person name="Jiao Y."/>
            <person name="Jia J."/>
        </authorList>
    </citation>
    <scope>NUCLEOTIDE SEQUENCE [LARGE SCALE GENOMIC DNA]</scope>
    <source>
        <strain evidence="2">cv. AL8/78</strain>
    </source>
</reference>
<keyword evidence="2" id="KW-1185">Reference proteome</keyword>
<dbReference type="Gramene" id="AET5Gv20819800.1">
    <property type="protein sequence ID" value="AET5Gv20819800.1"/>
    <property type="gene ID" value="AET5Gv20819800"/>
</dbReference>